<name>X1D445_9ZZZZ</name>
<comment type="caution">
    <text evidence="1">The sequence shown here is derived from an EMBL/GenBank/DDBJ whole genome shotgun (WGS) entry which is preliminary data.</text>
</comment>
<proteinExistence type="predicted"/>
<gene>
    <name evidence="1" type="ORF">S01H4_37396</name>
</gene>
<evidence type="ECO:0000313" key="1">
    <source>
        <dbReference type="EMBL" id="GAG99902.1"/>
    </source>
</evidence>
<dbReference type="AlphaFoldDB" id="X1D445"/>
<reference evidence="1" key="1">
    <citation type="journal article" date="2014" name="Front. Microbiol.">
        <title>High frequency of phylogenetically diverse reductive dehalogenase-homologous genes in deep subseafloor sedimentary metagenomes.</title>
        <authorList>
            <person name="Kawai M."/>
            <person name="Futagami T."/>
            <person name="Toyoda A."/>
            <person name="Takaki Y."/>
            <person name="Nishi S."/>
            <person name="Hori S."/>
            <person name="Arai W."/>
            <person name="Tsubouchi T."/>
            <person name="Morono Y."/>
            <person name="Uchiyama I."/>
            <person name="Ito T."/>
            <person name="Fujiyama A."/>
            <person name="Inagaki F."/>
            <person name="Takami H."/>
        </authorList>
    </citation>
    <scope>NUCLEOTIDE SEQUENCE</scope>
    <source>
        <strain evidence="1">Expedition CK06-06</strain>
    </source>
</reference>
<dbReference type="EMBL" id="BART01020085">
    <property type="protein sequence ID" value="GAG99902.1"/>
    <property type="molecule type" value="Genomic_DNA"/>
</dbReference>
<organism evidence="1">
    <name type="scientific">marine sediment metagenome</name>
    <dbReference type="NCBI Taxonomy" id="412755"/>
    <lineage>
        <taxon>unclassified sequences</taxon>
        <taxon>metagenomes</taxon>
        <taxon>ecological metagenomes</taxon>
    </lineage>
</organism>
<accession>X1D445</accession>
<sequence>MKKIIVKITKEEAESFKKFGYTKTILLDLLEDLGLRRKYLFEAMRDKYKLSPEKLFKVDAEKKTITYL</sequence>
<protein>
    <submittedName>
        <fullName evidence="1">Uncharacterized protein</fullName>
    </submittedName>
</protein>